<evidence type="ECO:0000256" key="1">
    <source>
        <dbReference type="ARBA" id="ARBA00004965"/>
    </source>
</evidence>
<organism evidence="14 15">
    <name type="scientific">Uncinula necator</name>
    <name type="common">Grape powdery mildew</name>
    <dbReference type="NCBI Taxonomy" id="52586"/>
    <lineage>
        <taxon>Eukaryota</taxon>
        <taxon>Fungi</taxon>
        <taxon>Dikarya</taxon>
        <taxon>Ascomycota</taxon>
        <taxon>Pezizomycotina</taxon>
        <taxon>Leotiomycetes</taxon>
        <taxon>Erysiphales</taxon>
        <taxon>Erysiphaceae</taxon>
        <taxon>Erysiphe</taxon>
    </lineage>
</organism>
<evidence type="ECO:0000256" key="10">
    <source>
        <dbReference type="PIRNR" id="PIRNR001558"/>
    </source>
</evidence>
<dbReference type="InterPro" id="IPR005615">
    <property type="entry name" value="Glutathione_synthase"/>
</dbReference>
<dbReference type="OMA" id="NGLVMYP"/>
<reference evidence="14 15" key="1">
    <citation type="journal article" date="2014" name="BMC Genomics">
        <title>Adaptive genomic structural variation in the grape powdery mildew pathogen, Erysiphe necator.</title>
        <authorList>
            <person name="Jones L."/>
            <person name="Riaz S."/>
            <person name="Morales-Cruz A."/>
            <person name="Amrine K.C."/>
            <person name="McGuire B."/>
            <person name="Gubler W.D."/>
            <person name="Walker M.A."/>
            <person name="Cantu D."/>
        </authorList>
    </citation>
    <scope>NUCLEOTIDE SEQUENCE [LARGE SCALE GENOMIC DNA]</scope>
    <source>
        <strain evidence="15">c</strain>
    </source>
</reference>
<evidence type="ECO:0000256" key="4">
    <source>
        <dbReference type="ARBA" id="ARBA00022598"/>
    </source>
</evidence>
<dbReference type="STRING" id="52586.A0A0B1P6L4"/>
<feature type="binding site" evidence="11">
    <location>
        <position position="404"/>
    </location>
    <ligand>
        <name>ATP</name>
        <dbReference type="ChEBI" id="CHEBI:30616"/>
    </ligand>
</feature>
<evidence type="ECO:0000256" key="5">
    <source>
        <dbReference type="ARBA" id="ARBA00022684"/>
    </source>
</evidence>
<dbReference type="GO" id="GO:0043295">
    <property type="term" value="F:glutathione binding"/>
    <property type="evidence" value="ECO:0007669"/>
    <property type="project" value="UniProtKB-UniRule"/>
</dbReference>
<evidence type="ECO:0000313" key="14">
    <source>
        <dbReference type="EMBL" id="KHJ33903.1"/>
    </source>
</evidence>
<dbReference type="Gene3D" id="3.30.1490.50">
    <property type="match status" value="1"/>
</dbReference>
<dbReference type="GO" id="GO:0005524">
    <property type="term" value="F:ATP binding"/>
    <property type="evidence" value="ECO:0007669"/>
    <property type="project" value="UniProtKB-UniRule"/>
</dbReference>
<dbReference type="PIRSF" id="PIRSF001558">
    <property type="entry name" value="GSHase"/>
    <property type="match status" value="1"/>
</dbReference>
<keyword evidence="8 10" id="KW-0067">ATP-binding</keyword>
<feature type="binding site" evidence="11">
    <location>
        <position position="332"/>
    </location>
    <ligand>
        <name>ATP</name>
        <dbReference type="ChEBI" id="CHEBI:30616"/>
    </ligand>
</feature>
<feature type="binding site" evidence="11">
    <location>
        <position position="235"/>
    </location>
    <ligand>
        <name>substrate</name>
    </ligand>
</feature>
<evidence type="ECO:0000256" key="9">
    <source>
        <dbReference type="ARBA" id="ARBA00022842"/>
    </source>
</evidence>
<feature type="binding site" evidence="11">
    <location>
        <begin position="393"/>
        <end position="402"/>
    </location>
    <ligand>
        <name>ATP</name>
        <dbReference type="ChEBI" id="CHEBI:30616"/>
    </ligand>
</feature>
<feature type="binding site" evidence="12">
    <location>
        <position position="150"/>
    </location>
    <ligand>
        <name>Mg(2+)</name>
        <dbReference type="ChEBI" id="CHEBI:18420"/>
    </ligand>
</feature>
<dbReference type="InterPro" id="IPR004887">
    <property type="entry name" value="GSH_synth_subst-bd"/>
</dbReference>
<evidence type="ECO:0000256" key="11">
    <source>
        <dbReference type="PIRSR" id="PIRSR001558-1"/>
    </source>
</evidence>
<dbReference type="Gene3D" id="3.30.1490.80">
    <property type="match status" value="1"/>
</dbReference>
<dbReference type="Pfam" id="PF03199">
    <property type="entry name" value="GSH_synthase"/>
    <property type="match status" value="1"/>
</dbReference>
<dbReference type="AlphaFoldDB" id="A0A0B1P6L4"/>
<dbReference type="GO" id="GO:0005829">
    <property type="term" value="C:cytosol"/>
    <property type="evidence" value="ECO:0007669"/>
    <property type="project" value="TreeGrafter"/>
</dbReference>
<feature type="binding site" evidence="11">
    <location>
        <position position="487"/>
    </location>
    <ligand>
        <name>ATP</name>
        <dbReference type="ChEBI" id="CHEBI:30616"/>
    </ligand>
</feature>
<evidence type="ECO:0000256" key="2">
    <source>
        <dbReference type="ARBA" id="ARBA00010385"/>
    </source>
</evidence>
<dbReference type="SUPFAM" id="SSF52440">
    <property type="entry name" value="PreATP-grasp domain"/>
    <property type="match status" value="1"/>
</dbReference>
<evidence type="ECO:0000256" key="6">
    <source>
        <dbReference type="ARBA" id="ARBA00022723"/>
    </source>
</evidence>
<dbReference type="NCBIfam" id="TIGR01986">
    <property type="entry name" value="glut_syn_euk"/>
    <property type="match status" value="1"/>
</dbReference>
<dbReference type="InterPro" id="IPR014042">
    <property type="entry name" value="Glutathione_synthase_a-hlx"/>
</dbReference>
<evidence type="ECO:0000256" key="7">
    <source>
        <dbReference type="ARBA" id="ARBA00022741"/>
    </source>
</evidence>
<keyword evidence="6 10" id="KW-0479">Metal-binding</keyword>
<dbReference type="Gene3D" id="3.30.470.20">
    <property type="entry name" value="ATP-grasp fold, B domain"/>
    <property type="match status" value="1"/>
</dbReference>
<keyword evidence="7 10" id="KW-0547">Nucleotide-binding</keyword>
<sequence length="503" mass="57094">MAISISKNEEQYLISAISDWSISNGLAIKSLMYPNQNVSTDSKNEVITPVPLTLSPSPFPRTCFEQALAVQRDYNHLYALISQDEDFLRGIVDEIRDLDDFITKLWGIHQKVKNEGYTQNLSLGLFRSDYMVSIDEEVHDQPRIKQVEFNTIAASFAALSSRICELHRFLAQDFYHYTKDYHSFSISDLPENKSIQGIVSGLRTAFNQYTKSSSKANRTCIIFLVQESERNIFDQRHLEYALKKSDPPIPVFRLPFSEILEHTKIKNTVNRELLYFLPTDPIVVFEVAVAYFRAAYDPLDYPNQSAWDARFQIERSYAIKCPSILTQLAGSKKVQQVLVTSPVLNTFFPADESRLSNLKDTFTDIYPLDDSPTGLKAQELALDTILCQNYVLKPQREGGGNNIYRSAIPIFLKSLPKSKWKCYILMKIIKTPQVQNIILRNGNTERGGVVVELGIYGSCLWNNATKKILLNEETGYLLRTKGDQSEEGGVSAGYGCLDSCYLV</sequence>
<comment type="caution">
    <text evidence="14">The sequence shown here is derived from an EMBL/GenBank/DDBJ whole genome shotgun (WGS) entry which is preliminary data.</text>
</comment>
<dbReference type="InterPro" id="IPR014049">
    <property type="entry name" value="Glutathione_synthase_N_euk"/>
</dbReference>
<dbReference type="Pfam" id="PF03917">
    <property type="entry name" value="GSH_synth_ATP"/>
    <property type="match status" value="1"/>
</dbReference>
<feature type="domain" description="Glutathione synthase substrate-binding" evidence="13">
    <location>
        <begin position="219"/>
        <end position="329"/>
    </location>
</feature>
<keyword evidence="15" id="KW-1185">Reference proteome</keyword>
<dbReference type="FunFam" id="3.40.50.1760:FF:000001">
    <property type="entry name" value="Glutathione synthetase"/>
    <property type="match status" value="1"/>
</dbReference>
<comment type="pathway">
    <text evidence="1 10">Sulfur metabolism; glutathione biosynthesis; glutathione from L-cysteine and L-glutamate: step 2/2.</text>
</comment>
<dbReference type="GO" id="GO:0004363">
    <property type="term" value="F:glutathione synthase activity"/>
    <property type="evidence" value="ECO:0007669"/>
    <property type="project" value="UniProtKB-UniRule"/>
</dbReference>
<evidence type="ECO:0000259" key="13">
    <source>
        <dbReference type="Pfam" id="PF03199"/>
    </source>
</evidence>
<dbReference type="InterPro" id="IPR016185">
    <property type="entry name" value="PreATP-grasp_dom_sf"/>
</dbReference>
<keyword evidence="4 10" id="KW-0436">Ligase</keyword>
<feature type="binding site" evidence="11">
    <location>
        <position position="127"/>
    </location>
    <ligand>
        <name>substrate</name>
    </ligand>
</feature>
<dbReference type="Gene3D" id="3.40.50.1760">
    <property type="entry name" value="Glutathione synthase, substrate-binding domain superfamily, eukaryotic"/>
    <property type="match status" value="1"/>
</dbReference>
<dbReference type="EMBL" id="JNVN01001155">
    <property type="protein sequence ID" value="KHJ33903.1"/>
    <property type="molecule type" value="Genomic_DNA"/>
</dbReference>
<feature type="binding site" evidence="12">
    <location>
        <position position="148"/>
    </location>
    <ligand>
        <name>Mg(2+)</name>
        <dbReference type="ChEBI" id="CHEBI:18420"/>
    </ligand>
</feature>
<feature type="binding site" evidence="11">
    <location>
        <position position="452"/>
    </location>
    <ligand>
        <name>ATP</name>
        <dbReference type="ChEBI" id="CHEBI:30616"/>
    </ligand>
</feature>
<dbReference type="GO" id="GO:0000287">
    <property type="term" value="F:magnesium ion binding"/>
    <property type="evidence" value="ECO:0007669"/>
    <property type="project" value="UniProtKB-UniRule"/>
</dbReference>
<comment type="cofactor">
    <cofactor evidence="10 12">
        <name>Mg(2+)</name>
        <dbReference type="ChEBI" id="CHEBI:18420"/>
    </cofactor>
    <text evidence="10 12">Binds 1 Mg(2+) ion per subunit.</text>
</comment>
<dbReference type="HOGENOM" id="CLU_025152_2_1_1"/>
<name>A0A0B1P6L4_UNCNE</name>
<evidence type="ECO:0000256" key="8">
    <source>
        <dbReference type="ARBA" id="ARBA00022840"/>
    </source>
</evidence>
<dbReference type="PANTHER" id="PTHR11130:SF0">
    <property type="entry name" value="GLUTATHIONE SYNTHETASE"/>
    <property type="match status" value="1"/>
</dbReference>
<evidence type="ECO:0000256" key="3">
    <source>
        <dbReference type="ARBA" id="ARBA00011738"/>
    </source>
</evidence>
<dbReference type="InterPro" id="IPR014709">
    <property type="entry name" value="Glutathione_synthase_C_euk"/>
</dbReference>
<dbReference type="UniPathway" id="UPA00142">
    <property type="reaction ID" value="UER00210"/>
</dbReference>
<dbReference type="InterPro" id="IPR037013">
    <property type="entry name" value="GSH-S_sub-bd_sf"/>
</dbReference>
<dbReference type="SUPFAM" id="SSF56059">
    <property type="entry name" value="Glutathione synthetase ATP-binding domain-like"/>
    <property type="match status" value="1"/>
</dbReference>
<proteinExistence type="inferred from homology"/>
<feature type="binding site" evidence="12">
    <location>
        <position position="397"/>
    </location>
    <ligand>
        <name>Mg(2+)</name>
        <dbReference type="ChEBI" id="CHEBI:18420"/>
    </ligand>
</feature>
<evidence type="ECO:0000256" key="12">
    <source>
        <dbReference type="PIRSR" id="PIRSR001558-2"/>
    </source>
</evidence>
<dbReference type="EC" id="6.3.2.3" evidence="10"/>
<feature type="binding site" evidence="11">
    <location>
        <position position="479"/>
    </location>
    <ligand>
        <name>substrate</name>
    </ligand>
</feature>
<comment type="similarity">
    <text evidence="2 10">Belongs to the eukaryotic GSH synthase family.</text>
</comment>
<protein>
    <recommendedName>
        <fullName evidence="10">Glutathione synthetase</fullName>
        <shortName evidence="10">GSH-S</shortName>
        <ecNumber evidence="10">6.3.2.3</ecNumber>
    </recommendedName>
</protein>
<evidence type="ECO:0000313" key="15">
    <source>
        <dbReference type="Proteomes" id="UP000030854"/>
    </source>
</evidence>
<feature type="binding site" evidence="11">
    <location>
        <position position="148"/>
    </location>
    <ligand>
        <name>ATP</name>
        <dbReference type="ChEBI" id="CHEBI:30616"/>
    </ligand>
</feature>
<keyword evidence="5 10" id="KW-0317">Glutathione biosynthesis</keyword>
<dbReference type="Proteomes" id="UP000030854">
    <property type="component" value="Unassembled WGS sequence"/>
</dbReference>
<gene>
    <name evidence="14" type="ORF">EV44_g5912</name>
</gene>
<comment type="catalytic activity">
    <reaction evidence="10">
        <text>gamma-L-glutamyl-L-cysteine + glycine + ATP = glutathione + ADP + phosphate + H(+)</text>
        <dbReference type="Rhea" id="RHEA:13557"/>
        <dbReference type="ChEBI" id="CHEBI:15378"/>
        <dbReference type="ChEBI" id="CHEBI:30616"/>
        <dbReference type="ChEBI" id="CHEBI:43474"/>
        <dbReference type="ChEBI" id="CHEBI:57305"/>
        <dbReference type="ChEBI" id="CHEBI:57925"/>
        <dbReference type="ChEBI" id="CHEBI:58173"/>
        <dbReference type="ChEBI" id="CHEBI:456216"/>
        <dbReference type="EC" id="6.3.2.3"/>
    </reaction>
</comment>
<feature type="binding site" evidence="11">
    <location>
        <begin position="426"/>
        <end position="429"/>
    </location>
    <ligand>
        <name>ATP</name>
        <dbReference type="ChEBI" id="CHEBI:30616"/>
    </ligand>
</feature>
<dbReference type="Gene3D" id="1.10.1080.10">
    <property type="entry name" value="Glutathione Synthetase, Chain A, domain 3"/>
    <property type="match status" value="1"/>
</dbReference>
<feature type="binding site" evidence="11">
    <location>
        <position position="481"/>
    </location>
    <ligand>
        <name>ATP</name>
        <dbReference type="ChEBI" id="CHEBI:30616"/>
    </ligand>
</feature>
<dbReference type="PANTHER" id="PTHR11130">
    <property type="entry name" value="GLUTATHIONE SYNTHETASE"/>
    <property type="match status" value="1"/>
</dbReference>
<keyword evidence="9 10" id="KW-0460">Magnesium</keyword>
<dbReference type="FunFam" id="3.30.1490.50:FF:000002">
    <property type="entry name" value="Glutathione synthetase"/>
    <property type="match status" value="1"/>
</dbReference>
<accession>A0A0B1P6L4</accession>
<comment type="subunit">
    <text evidence="3">Homodimer.</text>
</comment>